<keyword evidence="4" id="KW-1185">Reference proteome</keyword>
<dbReference type="InterPro" id="IPR056002">
    <property type="entry name" value="DUF7580"/>
</dbReference>
<dbReference type="PANTHER" id="PTHR46082:SF11">
    <property type="entry name" value="AAA+ ATPASE DOMAIN-CONTAINING PROTEIN-RELATED"/>
    <property type="match status" value="1"/>
</dbReference>
<organism evidence="3 4">
    <name type="scientific">Orbilia ellipsospora</name>
    <dbReference type="NCBI Taxonomy" id="2528407"/>
    <lineage>
        <taxon>Eukaryota</taxon>
        <taxon>Fungi</taxon>
        <taxon>Dikarya</taxon>
        <taxon>Ascomycota</taxon>
        <taxon>Pezizomycotina</taxon>
        <taxon>Orbiliomycetes</taxon>
        <taxon>Orbiliales</taxon>
        <taxon>Orbiliaceae</taxon>
        <taxon>Orbilia</taxon>
    </lineage>
</organism>
<evidence type="ECO:0000313" key="3">
    <source>
        <dbReference type="EMBL" id="KAK6535594.1"/>
    </source>
</evidence>
<dbReference type="SUPFAM" id="SSF53167">
    <property type="entry name" value="Purine and uridine phosphorylases"/>
    <property type="match status" value="1"/>
</dbReference>
<name>A0AAV9X5J1_9PEZI</name>
<gene>
    <name evidence="3" type="ORF">TWF694_002049</name>
</gene>
<proteinExistence type="predicted"/>
<dbReference type="EMBL" id="JAVHJO010000010">
    <property type="protein sequence ID" value="KAK6535594.1"/>
    <property type="molecule type" value="Genomic_DNA"/>
</dbReference>
<dbReference type="Proteomes" id="UP001365542">
    <property type="component" value="Unassembled WGS sequence"/>
</dbReference>
<feature type="compositionally biased region" description="Polar residues" evidence="1">
    <location>
        <begin position="220"/>
        <end position="231"/>
    </location>
</feature>
<dbReference type="PANTHER" id="PTHR46082">
    <property type="entry name" value="ATP/GTP-BINDING PROTEIN-RELATED"/>
    <property type="match status" value="1"/>
</dbReference>
<evidence type="ECO:0000313" key="4">
    <source>
        <dbReference type="Proteomes" id="UP001365542"/>
    </source>
</evidence>
<comment type="caution">
    <text evidence="3">The sequence shown here is derived from an EMBL/GenBank/DDBJ whole genome shotgun (WGS) entry which is preliminary data.</text>
</comment>
<sequence length="1004" mass="111859">MPYAPSSHRTLADTDTKFRSALPLSRQPTAVSHSNFDGVTLKGPPLVWPCKLAVKGAHSQGKATHTLDDEVPEWQLFEAVQPLFASNLQWQLRRQNVGRAGVDAETIGSENFLDFFKYEMKRLPDNAPGKKLSCEVYGNCIETLTDLLGLLEGLVEEHVLQDPNLGEPEEIEGNIKNPHLPNSKLEEPSAVPASIFTSIYSWLGVDFAVPLRSPPEPLVDSSSHSKTQNDSPLGENEDYPKLRAIWKIISIALEDGMDLGQTCGAYLRLEHTAEEFADAVDVLSSFNTCLESPDVSGGAKPHDLTYALEIPRTRWEDVGPSNFSNLLFTILHKKISGCQAGQREKHQAMLRLNGFQLEDNPLAFDMFFHPCRRSNYWQESRFTPKGNQRNLQNFARPEFVHNLCGYIDRFPEESNPVVLSIAFDKTKLLATTADLLAHAGALPEKSLEDLLGCGFFRKPTAGGAFSPGDKAVLTLSLARCLLHFFQGPWMERPWSAESVRFLQRNTSTEILDIHHPYIRYVLPDGVGTTVEPKFAKFQRVMLSFGQLLLEIETGERIVIDSSLESDPEDMKSTLLDILDLQEEPRGPYHLAVEGCLKFKASLASLQKREPKLELDHQIRKVIYTSVIKHLEQNLSCFRNHKKLLARRNLQVTNRSITTAPEAYIKPSLPAQSQKEIKQEIPKGMGTATALKYTIGWVCAVAIELAAAKAILDEEYEPLPMSSSETNIYTFGRMGKHNIVIACLPSGKYGNVSAATVASEMRWHFPDLRFYLMVGIGGGAPSDANDIRLGDVVVSLPTGASGGVIQYEFGKTVSEGKFQHTGNLNAPPTLLLNSLTHVRAINTKQLGAVLEKMISHVCEVDDRFNRPRQDEDRLFSASYEHPSHERSCERCDTGKLVVRRPRGNEYPYVHYGIIASGDKVMKHAATRDKIGNETGAICFEMEAAGLIHSLPCLVVRGICDYSDSHKSKEWQPYATVTAAAFAKKLLDHVPHLDIINRHQYVHSYG</sequence>
<protein>
    <recommendedName>
        <fullName evidence="2">DUF7580 domain-containing protein</fullName>
    </recommendedName>
</protein>
<feature type="region of interest" description="Disordered" evidence="1">
    <location>
        <begin position="215"/>
        <end position="236"/>
    </location>
</feature>
<reference evidence="3 4" key="1">
    <citation type="submission" date="2019-10" db="EMBL/GenBank/DDBJ databases">
        <authorList>
            <person name="Palmer J.M."/>
        </authorList>
    </citation>
    <scope>NUCLEOTIDE SEQUENCE [LARGE SCALE GENOMIC DNA]</scope>
    <source>
        <strain evidence="3 4">TWF694</strain>
    </source>
</reference>
<evidence type="ECO:0000259" key="2">
    <source>
        <dbReference type="Pfam" id="PF24476"/>
    </source>
</evidence>
<evidence type="ECO:0000256" key="1">
    <source>
        <dbReference type="SAM" id="MobiDB-lite"/>
    </source>
</evidence>
<dbReference type="AlphaFoldDB" id="A0AAV9X5J1"/>
<dbReference type="InterPro" id="IPR053137">
    <property type="entry name" value="NLR-like"/>
</dbReference>
<accession>A0AAV9X5J1</accession>
<dbReference type="Pfam" id="PF24476">
    <property type="entry name" value="DUF7580"/>
    <property type="match status" value="1"/>
</dbReference>
<dbReference type="InterPro" id="IPR035994">
    <property type="entry name" value="Nucleoside_phosphorylase_sf"/>
</dbReference>
<dbReference type="GO" id="GO:0009116">
    <property type="term" value="P:nucleoside metabolic process"/>
    <property type="evidence" value="ECO:0007669"/>
    <property type="project" value="InterPro"/>
</dbReference>
<dbReference type="GO" id="GO:0003824">
    <property type="term" value="F:catalytic activity"/>
    <property type="evidence" value="ECO:0007669"/>
    <property type="project" value="InterPro"/>
</dbReference>
<feature type="domain" description="DUF7580" evidence="2">
    <location>
        <begin position="321"/>
        <end position="635"/>
    </location>
</feature>
<dbReference type="Gene3D" id="3.40.50.1580">
    <property type="entry name" value="Nucleoside phosphorylase domain"/>
    <property type="match status" value="1"/>
</dbReference>